<name>A0AAU8KKP5_9ACTN</name>
<feature type="transmembrane region" description="Helical" evidence="5">
    <location>
        <begin position="266"/>
        <end position="283"/>
    </location>
</feature>
<dbReference type="GO" id="GO:0012505">
    <property type="term" value="C:endomembrane system"/>
    <property type="evidence" value="ECO:0007669"/>
    <property type="project" value="UniProtKB-SubCell"/>
</dbReference>
<comment type="subcellular location">
    <subcellularLocation>
        <location evidence="1">Endomembrane system</location>
        <topology evidence="1">Multi-pass membrane protein</topology>
    </subcellularLocation>
</comment>
<keyword evidence="2 5" id="KW-0812">Transmembrane</keyword>
<dbReference type="PANTHER" id="PTHR39535:SF2">
    <property type="entry name" value="HTTM DOMAIN-CONTAINING PROTEIN"/>
    <property type="match status" value="1"/>
</dbReference>
<evidence type="ECO:0000256" key="2">
    <source>
        <dbReference type="ARBA" id="ARBA00022692"/>
    </source>
</evidence>
<evidence type="ECO:0000259" key="6">
    <source>
        <dbReference type="SMART" id="SM00752"/>
    </source>
</evidence>
<dbReference type="PANTHER" id="PTHR39535">
    <property type="entry name" value="SPORULATION-DELAYING PROTEIN SDPB"/>
    <property type="match status" value="1"/>
</dbReference>
<evidence type="ECO:0000256" key="1">
    <source>
        <dbReference type="ARBA" id="ARBA00004127"/>
    </source>
</evidence>
<evidence type="ECO:0000256" key="5">
    <source>
        <dbReference type="SAM" id="Phobius"/>
    </source>
</evidence>
<evidence type="ECO:0000313" key="7">
    <source>
        <dbReference type="EMBL" id="XCN16931.1"/>
    </source>
</evidence>
<dbReference type="SMART" id="SM00752">
    <property type="entry name" value="HTTM"/>
    <property type="match status" value="1"/>
</dbReference>
<evidence type="ECO:0000256" key="4">
    <source>
        <dbReference type="ARBA" id="ARBA00023136"/>
    </source>
</evidence>
<dbReference type="NCBIfam" id="TIGR04033">
    <property type="entry name" value="export_SdpB"/>
    <property type="match status" value="1"/>
</dbReference>
<feature type="transmembrane region" description="Helical" evidence="5">
    <location>
        <begin position="214"/>
        <end position="235"/>
    </location>
</feature>
<dbReference type="AlphaFoldDB" id="A0AAU8KKP5"/>
<organism evidence="7">
    <name type="scientific">Streptomyces sp. JL1001</name>
    <dbReference type="NCBI Taxonomy" id="3078227"/>
    <lineage>
        <taxon>Bacteria</taxon>
        <taxon>Bacillati</taxon>
        <taxon>Actinomycetota</taxon>
        <taxon>Actinomycetes</taxon>
        <taxon>Kitasatosporales</taxon>
        <taxon>Streptomycetaceae</taxon>
        <taxon>Streptomyces</taxon>
    </lineage>
</organism>
<feature type="transmembrane region" description="Helical" evidence="5">
    <location>
        <begin position="242"/>
        <end position="260"/>
    </location>
</feature>
<accession>A0AAU8KKP5</accession>
<dbReference type="EMBL" id="CP136798">
    <property type="protein sequence ID" value="XCN16931.1"/>
    <property type="molecule type" value="Genomic_DNA"/>
</dbReference>
<dbReference type="InterPro" id="IPR052964">
    <property type="entry name" value="Sporulation_signal_mat"/>
</dbReference>
<dbReference type="RefSeq" id="WP_354598042.1">
    <property type="nucleotide sequence ID" value="NZ_CP136798.1"/>
</dbReference>
<protein>
    <recommendedName>
        <fullName evidence="6">HTTM-like domain-containing protein</fullName>
    </recommendedName>
</protein>
<keyword evidence="4 5" id="KW-0472">Membrane</keyword>
<reference evidence="7" key="1">
    <citation type="submission" date="2023-10" db="EMBL/GenBank/DDBJ databases">
        <title>Complete genome sequence of Streptomyces sp. JL1001.</title>
        <authorList>
            <person name="Jiang L."/>
        </authorList>
    </citation>
    <scope>NUCLEOTIDE SEQUENCE</scope>
    <source>
        <strain evidence="7">JL1001</strain>
    </source>
</reference>
<feature type="domain" description="HTTM-like" evidence="6">
    <location>
        <begin position="4"/>
        <end position="280"/>
    </location>
</feature>
<proteinExistence type="predicted"/>
<evidence type="ECO:0000256" key="3">
    <source>
        <dbReference type="ARBA" id="ARBA00022989"/>
    </source>
</evidence>
<sequence>MRSFPSPWTNVYGLARTLVALATSGTLLWSGSDTLFRPSAGRDDIVGCDGLRSVGLFCHVPEQRLDVARLVCVAVLLVVASGWRPRWTALPHLWITYSVWANVAIPDGGDQIACNLAVLLALAALGDPRRWHWDDPPEERTGSVRSQVTAFACCSALFMAQLQMSFLYFQACVAKLPHTEWADGTAMWYWTNNLAFGAPGWLHPVVDLAVRQPLGVAALTWVPLFIELGLALALLLPRRFRLYLLVAGFLFHLSIALMMGLWSFAFAMWAGLVLLCLPLGAGLRAGPRARSLTPPGRPPAPAAAAR</sequence>
<dbReference type="InterPro" id="IPR023894">
    <property type="entry name" value="Sporulation_SdpB"/>
</dbReference>
<dbReference type="InterPro" id="IPR011020">
    <property type="entry name" value="HTTM-like"/>
</dbReference>
<gene>
    <name evidence="7" type="ORF">R1Y80_26340</name>
</gene>
<keyword evidence="3 5" id="KW-1133">Transmembrane helix</keyword>